<feature type="transmembrane region" description="Helical" evidence="9">
    <location>
        <begin position="88"/>
        <end position="116"/>
    </location>
</feature>
<dbReference type="PANTHER" id="PTHR35011:SF10">
    <property type="entry name" value="TRAP TRANSPORTER SMALL PERMEASE PROTEIN"/>
    <property type="match status" value="1"/>
</dbReference>
<sequence>MYLINLSDRIAKVMMVFAALWAFGLSFLIVADALSRSFLNFPLNGTKDIVENSIVIIIFLQAGYAIRSRSMLQSDILLSRLPLKIKKIMLLIGYLLGMFFFYVMISGSWDIAIQAFVEGEYEGEGALKVPTWPTRFMIIIGSVFCFLNYIVLAITDVFGIEDKEGF</sequence>
<evidence type="ECO:0000256" key="7">
    <source>
        <dbReference type="ARBA" id="ARBA00023136"/>
    </source>
</evidence>
<dbReference type="EMBL" id="QOQD01000001">
    <property type="protein sequence ID" value="RCL74706.1"/>
    <property type="molecule type" value="Genomic_DNA"/>
</dbReference>
<comment type="function">
    <text evidence="9">Part of the tripartite ATP-independent periplasmic (TRAP) transport system.</text>
</comment>
<comment type="caution">
    <text evidence="9">Lacks conserved residue(s) required for the propagation of feature annotation.</text>
</comment>
<evidence type="ECO:0000256" key="1">
    <source>
        <dbReference type="ARBA" id="ARBA00004429"/>
    </source>
</evidence>
<comment type="subunit">
    <text evidence="9">The complex comprises the extracytoplasmic solute receptor protein and the two transmembrane proteins.</text>
</comment>
<gene>
    <name evidence="11" type="ORF">DBW71_00755</name>
</gene>
<feature type="domain" description="Tripartite ATP-independent periplasmic transporters DctQ component" evidence="10">
    <location>
        <begin position="27"/>
        <end position="157"/>
    </location>
</feature>
<reference evidence="11 12" key="1">
    <citation type="journal article" date="2018" name="Microbiome">
        <title>Fine metagenomic profile of the Mediterranean stratified and mixed water columns revealed by assembly and recruitment.</title>
        <authorList>
            <person name="Haro-Moreno J.M."/>
            <person name="Lopez-Perez M."/>
            <person name="De La Torre J.R."/>
            <person name="Picazo A."/>
            <person name="Camacho A."/>
            <person name="Rodriguez-Valera F."/>
        </authorList>
    </citation>
    <scope>NUCLEOTIDE SEQUENCE [LARGE SCALE GENOMIC DNA]</scope>
    <source>
        <strain evidence="11">MED-G57</strain>
    </source>
</reference>
<dbReference type="GO" id="GO:0015740">
    <property type="term" value="P:C4-dicarboxylate transport"/>
    <property type="evidence" value="ECO:0007669"/>
    <property type="project" value="TreeGrafter"/>
</dbReference>
<evidence type="ECO:0000256" key="8">
    <source>
        <dbReference type="ARBA" id="ARBA00038436"/>
    </source>
</evidence>
<evidence type="ECO:0000313" key="12">
    <source>
        <dbReference type="Proteomes" id="UP000253570"/>
    </source>
</evidence>
<dbReference type="AlphaFoldDB" id="A0A368DTR3"/>
<evidence type="ECO:0000259" key="10">
    <source>
        <dbReference type="Pfam" id="PF04290"/>
    </source>
</evidence>
<evidence type="ECO:0000256" key="4">
    <source>
        <dbReference type="ARBA" id="ARBA00022519"/>
    </source>
</evidence>
<comment type="caution">
    <text evidence="11">The sequence shown here is derived from an EMBL/GenBank/DDBJ whole genome shotgun (WGS) entry which is preliminary data.</text>
</comment>
<proteinExistence type="inferred from homology"/>
<accession>A0A368DTR3</accession>
<dbReference type="PANTHER" id="PTHR35011">
    <property type="entry name" value="2,3-DIKETO-L-GULONATE TRAP TRANSPORTER SMALL PERMEASE PROTEIN YIAM"/>
    <property type="match status" value="1"/>
</dbReference>
<dbReference type="InterPro" id="IPR007387">
    <property type="entry name" value="TRAP_DctQ"/>
</dbReference>
<dbReference type="InterPro" id="IPR055348">
    <property type="entry name" value="DctQ"/>
</dbReference>
<keyword evidence="3" id="KW-1003">Cell membrane</keyword>
<evidence type="ECO:0000256" key="6">
    <source>
        <dbReference type="ARBA" id="ARBA00022989"/>
    </source>
</evidence>
<evidence type="ECO:0000256" key="3">
    <source>
        <dbReference type="ARBA" id="ARBA00022475"/>
    </source>
</evidence>
<dbReference type="GO" id="GO:0022857">
    <property type="term" value="F:transmembrane transporter activity"/>
    <property type="evidence" value="ECO:0007669"/>
    <property type="project" value="UniProtKB-UniRule"/>
</dbReference>
<dbReference type="Pfam" id="PF04290">
    <property type="entry name" value="DctQ"/>
    <property type="match status" value="1"/>
</dbReference>
<keyword evidence="6 9" id="KW-1133">Transmembrane helix</keyword>
<name>A0A368DTR3_9PROT</name>
<evidence type="ECO:0000256" key="5">
    <source>
        <dbReference type="ARBA" id="ARBA00022692"/>
    </source>
</evidence>
<comment type="similarity">
    <text evidence="8 9">Belongs to the TRAP transporter small permease family.</text>
</comment>
<feature type="transmembrane region" description="Helical" evidence="9">
    <location>
        <begin position="49"/>
        <end position="67"/>
    </location>
</feature>
<keyword evidence="4 9" id="KW-0997">Cell inner membrane</keyword>
<keyword evidence="7 9" id="KW-0472">Membrane</keyword>
<protein>
    <recommendedName>
        <fullName evidence="9">TRAP transporter small permease protein</fullName>
    </recommendedName>
</protein>
<dbReference type="Proteomes" id="UP000253570">
    <property type="component" value="Unassembled WGS sequence"/>
</dbReference>
<keyword evidence="2 9" id="KW-0813">Transport</keyword>
<comment type="subcellular location">
    <subcellularLocation>
        <location evidence="1 9">Cell inner membrane</location>
        <topology evidence="1 9">Multi-pass membrane protein</topology>
    </subcellularLocation>
</comment>
<evidence type="ECO:0000256" key="9">
    <source>
        <dbReference type="RuleBase" id="RU369079"/>
    </source>
</evidence>
<feature type="transmembrane region" description="Helical" evidence="9">
    <location>
        <begin position="136"/>
        <end position="160"/>
    </location>
</feature>
<organism evidence="11 12">
    <name type="scientific">PS1 clade bacterium</name>
    <dbReference type="NCBI Taxonomy" id="2175152"/>
    <lineage>
        <taxon>Bacteria</taxon>
        <taxon>Pseudomonadati</taxon>
        <taxon>Pseudomonadota</taxon>
        <taxon>Alphaproteobacteria</taxon>
        <taxon>PS1 clade</taxon>
    </lineage>
</organism>
<dbReference type="GO" id="GO:0005886">
    <property type="term" value="C:plasma membrane"/>
    <property type="evidence" value="ECO:0007669"/>
    <property type="project" value="UniProtKB-SubCell"/>
</dbReference>
<evidence type="ECO:0000256" key="2">
    <source>
        <dbReference type="ARBA" id="ARBA00022448"/>
    </source>
</evidence>
<keyword evidence="5 9" id="KW-0812">Transmembrane</keyword>
<evidence type="ECO:0000313" key="11">
    <source>
        <dbReference type="EMBL" id="RCL74706.1"/>
    </source>
</evidence>